<evidence type="ECO:0000313" key="5">
    <source>
        <dbReference type="EMBL" id="QCP53360.1"/>
    </source>
</evidence>
<proteinExistence type="predicted"/>
<dbReference type="SUPFAM" id="SSF52317">
    <property type="entry name" value="Class I glutamine amidotransferase-like"/>
    <property type="match status" value="1"/>
</dbReference>
<accession>A0A4V1EID2</accession>
<dbReference type="EMBL" id="CP040078">
    <property type="protein sequence ID" value="QCP53360.1"/>
    <property type="molecule type" value="Genomic_DNA"/>
</dbReference>
<sequence length="333" mass="36063">MECFSEIQRNVVLPPVLPEARSARRIGVVLFNGFALPGAVAITEVFHSANAFTDSADSDGARYEVCLLSAAGGRIASSSSVFVWTESVDTQRDTDDFRALFIVGGTGAANASRDDRLVAWLRRSHSRTDLLFPVAEGRLLLEAAGFGQTANGGGSGVRAAESERNVTHAAPAAEPMDPMRIAMSVVQEDLGSEAARHIADRIAPSAETKLTSNVRKNASDCVNEKIQESARWLEANGDRPIAIDDAAQIAAMSERNFLRRFKMEMGVTPSDYLTSVRLDMSCRLLVETDLPIDKIARRCGIGSGGRLSKLFRQHFETTPTQYRASKQVVGKST</sequence>
<dbReference type="SMART" id="SM00342">
    <property type="entry name" value="HTH_ARAC"/>
    <property type="match status" value="1"/>
</dbReference>
<dbReference type="Gene3D" id="3.40.50.880">
    <property type="match status" value="1"/>
</dbReference>
<dbReference type="PANTHER" id="PTHR43280:SF28">
    <property type="entry name" value="HTH-TYPE TRANSCRIPTIONAL ACTIVATOR RHAS"/>
    <property type="match status" value="1"/>
</dbReference>
<dbReference type="PROSITE" id="PS00041">
    <property type="entry name" value="HTH_ARAC_FAMILY_1"/>
    <property type="match status" value="1"/>
</dbReference>
<dbReference type="OrthoDB" id="6831751at2"/>
<dbReference type="Proteomes" id="UP000298656">
    <property type="component" value="Chromosome 2"/>
</dbReference>
<gene>
    <name evidence="5" type="ORF">FAZ95_30335</name>
</gene>
<organism evidence="5 6">
    <name type="scientific">Trinickia violacea</name>
    <dbReference type="NCBI Taxonomy" id="2571746"/>
    <lineage>
        <taxon>Bacteria</taxon>
        <taxon>Pseudomonadati</taxon>
        <taxon>Pseudomonadota</taxon>
        <taxon>Betaproteobacteria</taxon>
        <taxon>Burkholderiales</taxon>
        <taxon>Burkholderiaceae</taxon>
        <taxon>Trinickia</taxon>
    </lineage>
</organism>
<dbReference type="PROSITE" id="PS01124">
    <property type="entry name" value="HTH_ARAC_FAMILY_2"/>
    <property type="match status" value="1"/>
</dbReference>
<evidence type="ECO:0000256" key="2">
    <source>
        <dbReference type="ARBA" id="ARBA00023125"/>
    </source>
</evidence>
<dbReference type="InterPro" id="IPR018060">
    <property type="entry name" value="HTH_AraC"/>
</dbReference>
<evidence type="ECO:0000256" key="1">
    <source>
        <dbReference type="ARBA" id="ARBA00023015"/>
    </source>
</evidence>
<keyword evidence="3" id="KW-0804">Transcription</keyword>
<evidence type="ECO:0000259" key="4">
    <source>
        <dbReference type="PROSITE" id="PS01124"/>
    </source>
</evidence>
<reference evidence="5 6" key="1">
    <citation type="submission" date="2019-05" db="EMBL/GenBank/DDBJ databases">
        <title>Burkholderia sp. DHOD12, isolated from subtropical forest soil.</title>
        <authorList>
            <person name="Gao Z.-H."/>
            <person name="Qiu L.-H."/>
        </authorList>
    </citation>
    <scope>NUCLEOTIDE SEQUENCE [LARGE SCALE GENOMIC DNA]</scope>
    <source>
        <strain evidence="5 6">DHOD12</strain>
    </source>
</reference>
<keyword evidence="1" id="KW-0805">Transcription regulation</keyword>
<keyword evidence="6" id="KW-1185">Reference proteome</keyword>
<dbReference type="InterPro" id="IPR009057">
    <property type="entry name" value="Homeodomain-like_sf"/>
</dbReference>
<dbReference type="AlphaFoldDB" id="A0A4V1EID2"/>
<dbReference type="KEGG" id="tvl:FAZ95_30335"/>
<dbReference type="Pfam" id="PF12833">
    <property type="entry name" value="HTH_18"/>
    <property type="match status" value="1"/>
</dbReference>
<dbReference type="InterPro" id="IPR029062">
    <property type="entry name" value="Class_I_gatase-like"/>
</dbReference>
<name>A0A4V1EID2_9BURK</name>
<dbReference type="GO" id="GO:0003700">
    <property type="term" value="F:DNA-binding transcription factor activity"/>
    <property type="evidence" value="ECO:0007669"/>
    <property type="project" value="InterPro"/>
</dbReference>
<dbReference type="InterPro" id="IPR018062">
    <property type="entry name" value="HTH_AraC-typ_CS"/>
</dbReference>
<evidence type="ECO:0000256" key="3">
    <source>
        <dbReference type="ARBA" id="ARBA00023163"/>
    </source>
</evidence>
<dbReference type="PANTHER" id="PTHR43280">
    <property type="entry name" value="ARAC-FAMILY TRANSCRIPTIONAL REGULATOR"/>
    <property type="match status" value="1"/>
</dbReference>
<feature type="domain" description="HTH araC/xylS-type" evidence="4">
    <location>
        <begin position="227"/>
        <end position="325"/>
    </location>
</feature>
<keyword evidence="2" id="KW-0238">DNA-binding</keyword>
<dbReference type="Gene3D" id="1.10.10.60">
    <property type="entry name" value="Homeodomain-like"/>
    <property type="match status" value="2"/>
</dbReference>
<dbReference type="SUPFAM" id="SSF46689">
    <property type="entry name" value="Homeodomain-like"/>
    <property type="match status" value="2"/>
</dbReference>
<evidence type="ECO:0000313" key="6">
    <source>
        <dbReference type="Proteomes" id="UP000298656"/>
    </source>
</evidence>
<dbReference type="GO" id="GO:0043565">
    <property type="term" value="F:sequence-specific DNA binding"/>
    <property type="evidence" value="ECO:0007669"/>
    <property type="project" value="InterPro"/>
</dbReference>
<protein>
    <submittedName>
        <fullName evidence="5">Helix-turn-helix domain-containing protein</fullName>
    </submittedName>
</protein>